<sequence>MDGTIVLRSSDAIAMPRVGFGTYQIRRETCGGACLAALEAGYRHIDTAQLYGNESEVGKAVQQFMGTKDCRRRDIFITTKIGRYEGSVEKTYRSALRSVKRIAGEEGYVDLFLIHRPIPGWKEVWLALERLRSEGRTRAVGVSNFRVEELESFEGPDGPVVNQIEVHPWCQQRKLVDYCQQKGIVIQAYSPLARGKFLSDAVLARVVRKVRQRLGGSGAGGGGGGGEPPRQVTPAQVLVRWSTQKGFAPLPKSGDPSRIRENADVFWFELDAEEMEMLDGLDMGPRGALFPANVS</sequence>
<name>A0A4R8Q0Q6_9PEZI</name>
<evidence type="ECO:0000256" key="4">
    <source>
        <dbReference type="PIRSR" id="PIRSR000097-3"/>
    </source>
</evidence>
<feature type="domain" description="NADP-dependent oxidoreductase" evidence="5">
    <location>
        <begin position="27"/>
        <end position="198"/>
    </location>
</feature>
<dbReference type="AlphaFoldDB" id="A0A4R8Q0Q6"/>
<feature type="active site" description="Proton donor" evidence="2">
    <location>
        <position position="51"/>
    </location>
</feature>
<accession>A0A4R8Q0Q6</accession>
<feature type="site" description="Lowers pKa of active site Tyr" evidence="4">
    <location>
        <position position="80"/>
    </location>
</feature>
<dbReference type="Proteomes" id="UP000295083">
    <property type="component" value="Unassembled WGS sequence"/>
</dbReference>
<dbReference type="Pfam" id="PF00248">
    <property type="entry name" value="Aldo_ket_red"/>
    <property type="match status" value="2"/>
</dbReference>
<dbReference type="PROSITE" id="PS00798">
    <property type="entry name" value="ALDOKETO_REDUCTASE_1"/>
    <property type="match status" value="1"/>
</dbReference>
<protein>
    <submittedName>
        <fullName evidence="6">Putative oxidoreductase</fullName>
    </submittedName>
</protein>
<dbReference type="PANTHER" id="PTHR43827">
    <property type="entry name" value="2,5-DIKETO-D-GLUCONIC ACID REDUCTASE"/>
    <property type="match status" value="1"/>
</dbReference>
<evidence type="ECO:0000256" key="2">
    <source>
        <dbReference type="PIRSR" id="PIRSR000097-1"/>
    </source>
</evidence>
<dbReference type="InterPro" id="IPR020471">
    <property type="entry name" value="AKR"/>
</dbReference>
<dbReference type="PIRSF" id="PIRSF000097">
    <property type="entry name" value="AKR"/>
    <property type="match status" value="1"/>
</dbReference>
<dbReference type="PRINTS" id="PR00069">
    <property type="entry name" value="ALDKETRDTASE"/>
</dbReference>
<dbReference type="SUPFAM" id="SSF51430">
    <property type="entry name" value="NAD(P)-linked oxidoreductase"/>
    <property type="match status" value="1"/>
</dbReference>
<dbReference type="PROSITE" id="PS00062">
    <property type="entry name" value="ALDOKETO_REDUCTASE_2"/>
    <property type="match status" value="1"/>
</dbReference>
<feature type="binding site" evidence="3">
    <location>
        <position position="115"/>
    </location>
    <ligand>
        <name>substrate</name>
    </ligand>
</feature>
<dbReference type="InterPro" id="IPR018170">
    <property type="entry name" value="Aldo/ket_reductase_CS"/>
</dbReference>
<evidence type="ECO:0000259" key="5">
    <source>
        <dbReference type="Pfam" id="PF00248"/>
    </source>
</evidence>
<dbReference type="CDD" id="cd19071">
    <property type="entry name" value="AKR_AKR1-5-like"/>
    <property type="match status" value="1"/>
</dbReference>
<dbReference type="InterPro" id="IPR036812">
    <property type="entry name" value="NAD(P)_OxRdtase_dom_sf"/>
</dbReference>
<gene>
    <name evidence="6" type="ORF">C8035_v011972</name>
</gene>
<keyword evidence="7" id="KW-1185">Reference proteome</keyword>
<keyword evidence="1" id="KW-0560">Oxidoreductase</keyword>
<evidence type="ECO:0000256" key="3">
    <source>
        <dbReference type="PIRSR" id="PIRSR000097-2"/>
    </source>
</evidence>
<dbReference type="EMBL" id="QAPG01005164">
    <property type="protein sequence ID" value="TDZ27263.1"/>
    <property type="molecule type" value="Genomic_DNA"/>
</dbReference>
<proteinExistence type="predicted"/>
<evidence type="ECO:0000313" key="6">
    <source>
        <dbReference type="EMBL" id="TDZ27263.1"/>
    </source>
</evidence>
<organism evidence="6 7">
    <name type="scientific">Colletotrichum spinosum</name>
    <dbReference type="NCBI Taxonomy" id="1347390"/>
    <lineage>
        <taxon>Eukaryota</taxon>
        <taxon>Fungi</taxon>
        <taxon>Dikarya</taxon>
        <taxon>Ascomycota</taxon>
        <taxon>Pezizomycotina</taxon>
        <taxon>Sordariomycetes</taxon>
        <taxon>Hypocreomycetidae</taxon>
        <taxon>Glomerellales</taxon>
        <taxon>Glomerellaceae</taxon>
        <taxon>Colletotrichum</taxon>
        <taxon>Colletotrichum orbiculare species complex</taxon>
    </lineage>
</organism>
<reference evidence="6 7" key="1">
    <citation type="submission" date="2018-11" db="EMBL/GenBank/DDBJ databases">
        <title>Genome sequence and assembly of Colletotrichum spinosum.</title>
        <authorList>
            <person name="Gan P."/>
            <person name="Shirasu K."/>
        </authorList>
    </citation>
    <scope>NUCLEOTIDE SEQUENCE [LARGE SCALE GENOMIC DNA]</scope>
    <source>
        <strain evidence="6 7">CBS 515.97</strain>
    </source>
</reference>
<feature type="domain" description="NADP-dependent oxidoreductase" evidence="5">
    <location>
        <begin position="231"/>
        <end position="281"/>
    </location>
</feature>
<evidence type="ECO:0000256" key="1">
    <source>
        <dbReference type="ARBA" id="ARBA00023002"/>
    </source>
</evidence>
<dbReference type="InterPro" id="IPR023210">
    <property type="entry name" value="NADP_OxRdtase_dom"/>
</dbReference>
<dbReference type="GO" id="GO:0016491">
    <property type="term" value="F:oxidoreductase activity"/>
    <property type="evidence" value="ECO:0007669"/>
    <property type="project" value="UniProtKB-KW"/>
</dbReference>
<dbReference type="Gene3D" id="3.20.20.100">
    <property type="entry name" value="NADP-dependent oxidoreductase domain"/>
    <property type="match status" value="1"/>
</dbReference>
<evidence type="ECO:0000313" key="7">
    <source>
        <dbReference type="Proteomes" id="UP000295083"/>
    </source>
</evidence>
<comment type="caution">
    <text evidence="6">The sequence shown here is derived from an EMBL/GenBank/DDBJ whole genome shotgun (WGS) entry which is preliminary data.</text>
</comment>
<dbReference type="PANTHER" id="PTHR43827:SF13">
    <property type="entry name" value="ALDO_KETO REDUCTASE FAMILY PROTEIN"/>
    <property type="match status" value="1"/>
</dbReference>